<accession>A0A193LFH2</accession>
<dbReference type="Proteomes" id="UP000092695">
    <property type="component" value="Chromosome"/>
</dbReference>
<dbReference type="Gene3D" id="1.10.10.10">
    <property type="entry name" value="Winged helix-like DNA-binding domain superfamily/Winged helix DNA-binding domain"/>
    <property type="match status" value="1"/>
</dbReference>
<dbReference type="KEGG" id="woc:BA177_08320"/>
<evidence type="ECO:0000256" key="4">
    <source>
        <dbReference type="ARBA" id="ARBA00023125"/>
    </source>
</evidence>
<dbReference type="Pfam" id="PF00392">
    <property type="entry name" value="GntR"/>
    <property type="match status" value="1"/>
</dbReference>
<proteinExistence type="inferred from homology"/>
<dbReference type="STRING" id="1548547.BA177_08320"/>
<keyword evidence="8" id="KW-1185">Reference proteome</keyword>
<reference evidence="7 8" key="1">
    <citation type="submission" date="2016-06" db="EMBL/GenBank/DDBJ databases">
        <title>Complete genome sequence of a deep-branching marine Gamma Proteobacterium Woeseia oceani type strain XK5.</title>
        <authorList>
            <person name="Mu D."/>
            <person name="Du Z."/>
        </authorList>
    </citation>
    <scope>NUCLEOTIDE SEQUENCE [LARGE SCALE GENOMIC DNA]</scope>
    <source>
        <strain evidence="7 8">XK5</strain>
    </source>
</reference>
<dbReference type="InterPro" id="IPR000524">
    <property type="entry name" value="Tscrpt_reg_HTH_GntR"/>
</dbReference>
<evidence type="ECO:0000313" key="8">
    <source>
        <dbReference type="Proteomes" id="UP000092695"/>
    </source>
</evidence>
<organism evidence="7 8">
    <name type="scientific">Woeseia oceani</name>
    <dbReference type="NCBI Taxonomy" id="1548547"/>
    <lineage>
        <taxon>Bacteria</taxon>
        <taxon>Pseudomonadati</taxon>
        <taxon>Pseudomonadota</taxon>
        <taxon>Gammaproteobacteria</taxon>
        <taxon>Woeseiales</taxon>
        <taxon>Woeseiaceae</taxon>
        <taxon>Woeseia</taxon>
    </lineage>
</organism>
<dbReference type="RefSeq" id="WP_068615330.1">
    <property type="nucleotide sequence ID" value="NZ_CP016268.1"/>
</dbReference>
<dbReference type="CDD" id="cd07377">
    <property type="entry name" value="WHTH_GntR"/>
    <property type="match status" value="1"/>
</dbReference>
<dbReference type="Pfam" id="PF00155">
    <property type="entry name" value="Aminotran_1_2"/>
    <property type="match status" value="1"/>
</dbReference>
<dbReference type="InterPro" id="IPR036388">
    <property type="entry name" value="WH-like_DNA-bd_sf"/>
</dbReference>
<protein>
    <submittedName>
        <fullName evidence="7">GntR family transcriptional regulator</fullName>
    </submittedName>
</protein>
<feature type="domain" description="HTH gntR-type" evidence="6">
    <location>
        <begin position="14"/>
        <end position="82"/>
    </location>
</feature>
<comment type="similarity">
    <text evidence="1">In the C-terminal section; belongs to the class-I pyridoxal-phosphate-dependent aminotransferase family.</text>
</comment>
<evidence type="ECO:0000256" key="2">
    <source>
        <dbReference type="ARBA" id="ARBA00022898"/>
    </source>
</evidence>
<dbReference type="Gene3D" id="3.40.640.10">
    <property type="entry name" value="Type I PLP-dependent aspartate aminotransferase-like (Major domain)"/>
    <property type="match status" value="1"/>
</dbReference>
<keyword evidence="3" id="KW-0805">Transcription regulation</keyword>
<dbReference type="SMART" id="SM00345">
    <property type="entry name" value="HTH_GNTR"/>
    <property type="match status" value="1"/>
</dbReference>
<gene>
    <name evidence="7" type="ORF">BA177_08320</name>
</gene>
<dbReference type="PROSITE" id="PS50949">
    <property type="entry name" value="HTH_GNTR"/>
    <property type="match status" value="1"/>
</dbReference>
<dbReference type="PANTHER" id="PTHR46577:SF1">
    <property type="entry name" value="HTH-TYPE TRANSCRIPTIONAL REGULATORY PROTEIN GABR"/>
    <property type="match status" value="1"/>
</dbReference>
<dbReference type="InterPro" id="IPR051446">
    <property type="entry name" value="HTH_trans_reg/aminotransferase"/>
</dbReference>
<dbReference type="GO" id="GO:0003677">
    <property type="term" value="F:DNA binding"/>
    <property type="evidence" value="ECO:0007669"/>
    <property type="project" value="UniProtKB-KW"/>
</dbReference>
<evidence type="ECO:0000313" key="7">
    <source>
        <dbReference type="EMBL" id="ANO51206.1"/>
    </source>
</evidence>
<evidence type="ECO:0000259" key="6">
    <source>
        <dbReference type="PROSITE" id="PS50949"/>
    </source>
</evidence>
<dbReference type="EMBL" id="CP016268">
    <property type="protein sequence ID" value="ANO51206.1"/>
    <property type="molecule type" value="Genomic_DNA"/>
</dbReference>
<evidence type="ECO:0000256" key="5">
    <source>
        <dbReference type="ARBA" id="ARBA00023163"/>
    </source>
</evidence>
<dbReference type="InterPro" id="IPR004839">
    <property type="entry name" value="Aminotransferase_I/II_large"/>
</dbReference>
<dbReference type="SUPFAM" id="SSF53383">
    <property type="entry name" value="PLP-dependent transferases"/>
    <property type="match status" value="1"/>
</dbReference>
<dbReference type="InterPro" id="IPR036390">
    <property type="entry name" value="WH_DNA-bd_sf"/>
</dbReference>
<dbReference type="GO" id="GO:0003700">
    <property type="term" value="F:DNA-binding transcription factor activity"/>
    <property type="evidence" value="ECO:0007669"/>
    <property type="project" value="InterPro"/>
</dbReference>
<dbReference type="GO" id="GO:0030170">
    <property type="term" value="F:pyridoxal phosphate binding"/>
    <property type="evidence" value="ECO:0007669"/>
    <property type="project" value="InterPro"/>
</dbReference>
<keyword evidence="4" id="KW-0238">DNA-binding</keyword>
<dbReference type="PRINTS" id="PR00035">
    <property type="entry name" value="HTHGNTR"/>
</dbReference>
<dbReference type="AlphaFoldDB" id="A0A193LFH2"/>
<evidence type="ECO:0000256" key="1">
    <source>
        <dbReference type="ARBA" id="ARBA00005384"/>
    </source>
</evidence>
<keyword evidence="2" id="KW-0663">Pyridoxal phosphate</keyword>
<dbReference type="PANTHER" id="PTHR46577">
    <property type="entry name" value="HTH-TYPE TRANSCRIPTIONAL REGULATORY PROTEIN GABR"/>
    <property type="match status" value="1"/>
</dbReference>
<sequence>MTDAIIYLDPDSPLNLQNQIRQKLVDGILNGAFPPGSRLPSSRKLAGQLEVARNTVVLAYQQLLAEGYLVSQQRSGIFVNKEMLDTRVGFRGETVAASAEEAVRWKRWVKSEANSGRAPRDLPSWSKYPYPFIDGKFDSSLFPLAEWREASRLALSVADVREWSTGSGDTDDPMLIEEIRTKILPRRGIQAKPDEILITLGTQHSLYLLSELLASKSVTAVMEEPGNTAMRQLLERRGARIQQQEVDASGIVVNDALQACDLVYVTPSHQIPTTVAMPVERRKKLLRAASEQNFLIVEDDYECETSYLERPAPALRSMDKEGRVVYVASFSKVLAPGIRLGFIVANSEFIRRARALRRAMLNHPPLNNQRTAAYFLSLGHYDALMMRMARTFQERRTALRDALNYYRSVSLEITPEVGGTTWWVRLPEDFNVDYLASEAEREGILIEPVRHYYADPAKAQNCFRMGVTSLPIEQIRPGVLKLTELIRNLASGRVEHLDSSSGEWLTGAELSAAMSDRIILYNVVYGVPCTIELHRDGRMVGRAGYANEDCDTGRWWVDGDRWHRQWQQWVYGEEAAYYVVIDGDRIKWFNEDRQIVDAAFIRTAVTAN</sequence>
<dbReference type="SUPFAM" id="SSF46785">
    <property type="entry name" value="Winged helix' DNA-binding domain"/>
    <property type="match status" value="1"/>
</dbReference>
<dbReference type="InterPro" id="IPR015424">
    <property type="entry name" value="PyrdxlP-dep_Trfase"/>
</dbReference>
<dbReference type="CDD" id="cd00609">
    <property type="entry name" value="AAT_like"/>
    <property type="match status" value="1"/>
</dbReference>
<keyword evidence="5" id="KW-0804">Transcription</keyword>
<dbReference type="InterPro" id="IPR015421">
    <property type="entry name" value="PyrdxlP-dep_Trfase_major"/>
</dbReference>
<evidence type="ECO:0000256" key="3">
    <source>
        <dbReference type="ARBA" id="ARBA00023015"/>
    </source>
</evidence>
<name>A0A193LFH2_9GAMM</name>